<dbReference type="InterPro" id="IPR005174">
    <property type="entry name" value="KIB1-4_b-propeller"/>
</dbReference>
<sequence>MASSSPTFLSLPYALLPSIQPPHDIDDDDDPSTVNRSILSLSEKKRYEWKNMLQGHVGTWCVGSSNGWIVFLDQKGVPILLHPLSSTSINLPPLPRAFLQPVSYSYFAEHLRKSFITKAILMCSSSPSSYILAIIFGTDYKIAYCKSATWVKLPDEKQSYCDIVFRDNYLYALTQRGNVEVWNICGKSPKRMFLVTTTMESNYEEEQPYLGDKFSRNLYLVASSAEEIFLVMRFIGNFVNDDGLVVEEGDLLSDEDTQPLICPYRTKYFTVYKLDIAIKKWKKVRSLPDKVLFLGANESVSMDAKACLGFEANSIYFSDDRWEEMTLDYMYGGHDWGVFNLQEKCVKSLMPCPNRMVPPPIWVVSSPSKC</sequence>
<dbReference type="InterPro" id="IPR050942">
    <property type="entry name" value="F-box_BR-signaling"/>
</dbReference>
<dbReference type="PANTHER" id="PTHR44259">
    <property type="entry name" value="OS07G0183000 PROTEIN-RELATED"/>
    <property type="match status" value="1"/>
</dbReference>
<organism evidence="2 3">
    <name type="scientific">Stylosanthes scabra</name>
    <dbReference type="NCBI Taxonomy" id="79078"/>
    <lineage>
        <taxon>Eukaryota</taxon>
        <taxon>Viridiplantae</taxon>
        <taxon>Streptophyta</taxon>
        <taxon>Embryophyta</taxon>
        <taxon>Tracheophyta</taxon>
        <taxon>Spermatophyta</taxon>
        <taxon>Magnoliopsida</taxon>
        <taxon>eudicotyledons</taxon>
        <taxon>Gunneridae</taxon>
        <taxon>Pentapetalae</taxon>
        <taxon>rosids</taxon>
        <taxon>fabids</taxon>
        <taxon>Fabales</taxon>
        <taxon>Fabaceae</taxon>
        <taxon>Papilionoideae</taxon>
        <taxon>50 kb inversion clade</taxon>
        <taxon>dalbergioids sensu lato</taxon>
        <taxon>Dalbergieae</taxon>
        <taxon>Pterocarpus clade</taxon>
        <taxon>Stylosanthes</taxon>
    </lineage>
</organism>
<evidence type="ECO:0000259" key="1">
    <source>
        <dbReference type="Pfam" id="PF03478"/>
    </source>
</evidence>
<dbReference type="PANTHER" id="PTHR44259:SF15">
    <property type="entry name" value="F-BOX PROTEIN KIB2-RELATED"/>
    <property type="match status" value="1"/>
</dbReference>
<protein>
    <recommendedName>
        <fullName evidence="1">KIB1-4 beta-propeller domain-containing protein</fullName>
    </recommendedName>
</protein>
<dbReference type="EMBL" id="JASCZI010000033">
    <property type="protein sequence ID" value="MED6107339.1"/>
    <property type="molecule type" value="Genomic_DNA"/>
</dbReference>
<accession>A0ABU6Q696</accession>
<evidence type="ECO:0000313" key="3">
    <source>
        <dbReference type="Proteomes" id="UP001341840"/>
    </source>
</evidence>
<gene>
    <name evidence="2" type="ORF">PIB30_012988</name>
</gene>
<evidence type="ECO:0000313" key="2">
    <source>
        <dbReference type="EMBL" id="MED6107339.1"/>
    </source>
</evidence>
<name>A0ABU6Q696_9FABA</name>
<dbReference type="Pfam" id="PF03478">
    <property type="entry name" value="Beta-prop_KIB1-4"/>
    <property type="match status" value="1"/>
</dbReference>
<dbReference type="Proteomes" id="UP001341840">
    <property type="component" value="Unassembled WGS sequence"/>
</dbReference>
<comment type="caution">
    <text evidence="2">The sequence shown here is derived from an EMBL/GenBank/DDBJ whole genome shotgun (WGS) entry which is preliminary data.</text>
</comment>
<proteinExistence type="predicted"/>
<feature type="domain" description="KIB1-4 beta-propeller" evidence="1">
    <location>
        <begin position="39"/>
        <end position="340"/>
    </location>
</feature>
<keyword evidence="3" id="KW-1185">Reference proteome</keyword>
<reference evidence="2 3" key="1">
    <citation type="journal article" date="2023" name="Plants (Basel)">
        <title>Bridging the Gap: Combining Genomics and Transcriptomics Approaches to Understand Stylosanthes scabra, an Orphan Legume from the Brazilian Caatinga.</title>
        <authorList>
            <person name="Ferreira-Neto J.R.C."/>
            <person name="da Silva M.D."/>
            <person name="Binneck E."/>
            <person name="de Melo N.F."/>
            <person name="da Silva R.H."/>
            <person name="de Melo A.L.T.M."/>
            <person name="Pandolfi V."/>
            <person name="Bustamante F.O."/>
            <person name="Brasileiro-Vidal A.C."/>
            <person name="Benko-Iseppon A.M."/>
        </authorList>
    </citation>
    <scope>NUCLEOTIDE SEQUENCE [LARGE SCALE GENOMIC DNA]</scope>
    <source>
        <tissue evidence="2">Leaves</tissue>
    </source>
</reference>